<reference evidence="2" key="1">
    <citation type="submission" date="2021-07" db="EMBL/GenBank/DDBJ databases">
        <authorList>
            <person name="Durling M."/>
        </authorList>
    </citation>
    <scope>NUCLEOTIDE SEQUENCE</scope>
</reference>
<dbReference type="Pfam" id="PF00023">
    <property type="entry name" value="Ank"/>
    <property type="match status" value="1"/>
</dbReference>
<gene>
    <name evidence="2" type="ORF">HYFRA_00005862</name>
</gene>
<dbReference type="InterPro" id="IPR036770">
    <property type="entry name" value="Ankyrin_rpt-contain_sf"/>
</dbReference>
<proteinExistence type="predicted"/>
<dbReference type="PROSITE" id="PS50297">
    <property type="entry name" value="ANK_REP_REGION"/>
    <property type="match status" value="1"/>
</dbReference>
<evidence type="ECO:0000256" key="1">
    <source>
        <dbReference type="PROSITE-ProRule" id="PRU00023"/>
    </source>
</evidence>
<keyword evidence="3" id="KW-1185">Reference proteome</keyword>
<feature type="repeat" description="ANK" evidence="1">
    <location>
        <begin position="49"/>
        <end position="81"/>
    </location>
</feature>
<evidence type="ECO:0008006" key="4">
    <source>
        <dbReference type="Google" id="ProtNLM"/>
    </source>
</evidence>
<evidence type="ECO:0000313" key="3">
    <source>
        <dbReference type="Proteomes" id="UP000696280"/>
    </source>
</evidence>
<sequence>MLSSIETLANELLDLILQDLNLAEQTALLRCSKYLRQRIEPALYEQESQRDVAMHWAIQNGKTHIIRLLVSYGASIDTFSGHGGSPHPSLGWSPNSTLLFAVAAKEKSTDAFELLLELGAKVPKGRGDIPTFDLVVQQDASIDLREDTIYHYRDALNIPVFAAVYRMAMSIDMLQRCLDLGGDINTLCVYSHFIHGKTTPLSHYLDSNRAVWWRDRGLHPVDGIKFILEHHAELPTAGQSIVSYLLQTQGARKLKHPRFLETLKFMIEHGEFDQYGSEILSDQYRDDRFTAQWKILEALILHLRNTGGQEAASKQPCSHCHLVKDSNGVE</sequence>
<organism evidence="2 3">
    <name type="scientific">Hymenoscyphus fraxineus</name>
    <dbReference type="NCBI Taxonomy" id="746836"/>
    <lineage>
        <taxon>Eukaryota</taxon>
        <taxon>Fungi</taxon>
        <taxon>Dikarya</taxon>
        <taxon>Ascomycota</taxon>
        <taxon>Pezizomycotina</taxon>
        <taxon>Leotiomycetes</taxon>
        <taxon>Helotiales</taxon>
        <taxon>Helotiaceae</taxon>
        <taxon>Hymenoscyphus</taxon>
    </lineage>
</organism>
<dbReference type="Gene3D" id="1.25.40.20">
    <property type="entry name" value="Ankyrin repeat-containing domain"/>
    <property type="match status" value="1"/>
</dbReference>
<dbReference type="PROSITE" id="PS50088">
    <property type="entry name" value="ANK_REPEAT"/>
    <property type="match status" value="1"/>
</dbReference>
<dbReference type="InterPro" id="IPR002110">
    <property type="entry name" value="Ankyrin_rpt"/>
</dbReference>
<keyword evidence="1" id="KW-0040">ANK repeat</keyword>
<dbReference type="EMBL" id="CAJVRL010000056">
    <property type="protein sequence ID" value="CAG8954242.1"/>
    <property type="molecule type" value="Genomic_DNA"/>
</dbReference>
<name>A0A9N9KYC8_9HELO</name>
<comment type="caution">
    <text evidence="2">The sequence shown here is derived from an EMBL/GenBank/DDBJ whole genome shotgun (WGS) entry which is preliminary data.</text>
</comment>
<protein>
    <recommendedName>
        <fullName evidence="4">Ankyrin</fullName>
    </recommendedName>
</protein>
<accession>A0A9N9KYC8</accession>
<dbReference type="Proteomes" id="UP000696280">
    <property type="component" value="Unassembled WGS sequence"/>
</dbReference>
<dbReference type="AlphaFoldDB" id="A0A9N9KYC8"/>
<dbReference type="OrthoDB" id="4508560at2759"/>
<dbReference type="SMART" id="SM00248">
    <property type="entry name" value="ANK"/>
    <property type="match status" value="3"/>
</dbReference>
<evidence type="ECO:0000313" key="2">
    <source>
        <dbReference type="EMBL" id="CAG8954242.1"/>
    </source>
</evidence>
<dbReference type="SUPFAM" id="SSF48403">
    <property type="entry name" value="Ankyrin repeat"/>
    <property type="match status" value="1"/>
</dbReference>